<evidence type="ECO:0000259" key="6">
    <source>
        <dbReference type="PROSITE" id="PS50075"/>
    </source>
</evidence>
<dbReference type="PANTHER" id="PTHR43775">
    <property type="entry name" value="FATTY ACID SYNTHASE"/>
    <property type="match status" value="1"/>
</dbReference>
<dbReference type="SUPFAM" id="SSF52151">
    <property type="entry name" value="FabD/lysophospholipase-like"/>
    <property type="match status" value="3"/>
</dbReference>
<evidence type="ECO:0000256" key="4">
    <source>
        <dbReference type="ARBA" id="ARBA00054155"/>
    </source>
</evidence>
<dbReference type="CDD" id="cd00833">
    <property type="entry name" value="PKS"/>
    <property type="match status" value="2"/>
</dbReference>
<dbReference type="OrthoDB" id="5476655at2"/>
<dbReference type="InterPro" id="IPR018201">
    <property type="entry name" value="Ketoacyl_synth_AS"/>
</dbReference>
<dbReference type="RefSeq" id="WP_020735335.1">
    <property type="nucleotide sequence ID" value="NC_021658.1"/>
</dbReference>
<dbReference type="GO" id="GO:0004315">
    <property type="term" value="F:3-oxoacyl-[acyl-carrier-protein] synthase activity"/>
    <property type="evidence" value="ECO:0007669"/>
    <property type="project" value="InterPro"/>
</dbReference>
<feature type="domain" description="Ketosynthase family 3 (KS3)" evidence="7">
    <location>
        <begin position="2118"/>
        <end position="2544"/>
    </location>
</feature>
<dbReference type="PROSITE" id="PS00012">
    <property type="entry name" value="PHOSPHOPANTETHEINE"/>
    <property type="match status" value="2"/>
</dbReference>
<dbReference type="InterPro" id="IPR016035">
    <property type="entry name" value="Acyl_Trfase/lysoPLipase"/>
</dbReference>
<dbReference type="InterPro" id="IPR050091">
    <property type="entry name" value="PKS_NRPS_Biosynth_Enz"/>
</dbReference>
<dbReference type="EMBL" id="CP003969">
    <property type="protein sequence ID" value="AGP36042.1"/>
    <property type="molecule type" value="Genomic_DNA"/>
</dbReference>
<dbReference type="GO" id="GO:0006633">
    <property type="term" value="P:fatty acid biosynthetic process"/>
    <property type="evidence" value="ECO:0007669"/>
    <property type="project" value="InterPro"/>
</dbReference>
<dbReference type="Pfam" id="PF16197">
    <property type="entry name" value="KAsynt_C_assoc"/>
    <property type="match status" value="1"/>
</dbReference>
<dbReference type="InterPro" id="IPR020841">
    <property type="entry name" value="PKS_Beta-ketoAc_synthase_dom"/>
</dbReference>
<gene>
    <name evidence="8" type="ORF">SCE1572_16945</name>
</gene>
<keyword evidence="2" id="KW-0597">Phosphoprotein</keyword>
<dbReference type="SMART" id="SM00822">
    <property type="entry name" value="PKS_KR"/>
    <property type="match status" value="2"/>
</dbReference>
<dbReference type="InterPro" id="IPR036291">
    <property type="entry name" value="NAD(P)-bd_dom_sf"/>
</dbReference>
<dbReference type="InterPro" id="IPR014030">
    <property type="entry name" value="Ketoacyl_synth_N"/>
</dbReference>
<dbReference type="STRING" id="1254432.SCE1572_16945"/>
<dbReference type="Pfam" id="PF00550">
    <property type="entry name" value="PP-binding"/>
    <property type="match status" value="3"/>
</dbReference>
<dbReference type="PATRIC" id="fig|1254432.3.peg.3830"/>
<feature type="compositionally biased region" description="Low complexity" evidence="5">
    <location>
        <begin position="2089"/>
        <end position="2102"/>
    </location>
</feature>
<dbReference type="InterPro" id="IPR032821">
    <property type="entry name" value="PKS_assoc"/>
</dbReference>
<proteinExistence type="predicted"/>
<dbReference type="InterPro" id="IPR014031">
    <property type="entry name" value="Ketoacyl_synth_C"/>
</dbReference>
<dbReference type="InterPro" id="IPR036736">
    <property type="entry name" value="ACP-like_sf"/>
</dbReference>
<dbReference type="Pfam" id="PF02801">
    <property type="entry name" value="Ketoacyl-synt_C"/>
    <property type="match status" value="2"/>
</dbReference>
<dbReference type="eggNOG" id="COG1028">
    <property type="taxonomic scope" value="Bacteria"/>
</dbReference>
<dbReference type="PROSITE" id="PS52004">
    <property type="entry name" value="KS3_2"/>
    <property type="match status" value="2"/>
</dbReference>
<dbReference type="Pfam" id="PF00109">
    <property type="entry name" value="ketoacyl-synt"/>
    <property type="match status" value="2"/>
</dbReference>
<dbReference type="SMART" id="SM01294">
    <property type="entry name" value="PKS_PP_betabranch"/>
    <property type="match status" value="2"/>
</dbReference>
<dbReference type="InterPro" id="IPR016039">
    <property type="entry name" value="Thiolase-like"/>
</dbReference>
<dbReference type="SUPFAM" id="SSF47336">
    <property type="entry name" value="ACP-like"/>
    <property type="match status" value="3"/>
</dbReference>
<evidence type="ECO:0000256" key="2">
    <source>
        <dbReference type="ARBA" id="ARBA00022553"/>
    </source>
</evidence>
<keyword evidence="3" id="KW-0808">Transferase</keyword>
<dbReference type="HOGENOM" id="CLU_000022_35_8_7"/>
<dbReference type="InterPro" id="IPR057326">
    <property type="entry name" value="KR_dom"/>
</dbReference>
<evidence type="ECO:0000256" key="1">
    <source>
        <dbReference type="ARBA" id="ARBA00022450"/>
    </source>
</evidence>
<dbReference type="InterPro" id="IPR016036">
    <property type="entry name" value="Malonyl_transacylase_ACP-bd"/>
</dbReference>
<dbReference type="Gene3D" id="3.30.70.3290">
    <property type="match status" value="3"/>
</dbReference>
<keyword evidence="1" id="KW-0596">Phosphopantetheine</keyword>
<dbReference type="Gene3D" id="3.40.366.10">
    <property type="entry name" value="Malonyl-Coenzyme A Acyl Carrier Protein, domain 2"/>
    <property type="match status" value="3"/>
</dbReference>
<dbReference type="Pfam" id="PF00698">
    <property type="entry name" value="Acyl_transf_1"/>
    <property type="match status" value="3"/>
</dbReference>
<dbReference type="FunFam" id="3.40.366.10:FF:000002">
    <property type="entry name" value="Probable polyketide synthase 2"/>
    <property type="match status" value="2"/>
</dbReference>
<dbReference type="InterPro" id="IPR013968">
    <property type="entry name" value="PKS_KR"/>
</dbReference>
<dbReference type="InterPro" id="IPR020806">
    <property type="entry name" value="PKS_PP-bd"/>
</dbReference>
<evidence type="ECO:0000313" key="8">
    <source>
        <dbReference type="EMBL" id="AGP36042.1"/>
    </source>
</evidence>
<dbReference type="InterPro" id="IPR009081">
    <property type="entry name" value="PP-bd_ACP"/>
</dbReference>
<dbReference type="Pfam" id="PF22621">
    <property type="entry name" value="CurL-like_PKS_C"/>
    <property type="match status" value="2"/>
</dbReference>
<dbReference type="SUPFAM" id="SSF51735">
    <property type="entry name" value="NAD(P)-binding Rossmann-fold domains"/>
    <property type="match status" value="5"/>
</dbReference>
<dbReference type="InterPro" id="IPR001227">
    <property type="entry name" value="Ac_transferase_dom_sf"/>
</dbReference>
<dbReference type="eggNOG" id="COG3321">
    <property type="taxonomic scope" value="Bacteria"/>
</dbReference>
<dbReference type="Gene3D" id="1.10.1200.10">
    <property type="entry name" value="ACP-like"/>
    <property type="match status" value="3"/>
</dbReference>
<organism evidence="8 9">
    <name type="scientific">Sorangium cellulosum So0157-2</name>
    <dbReference type="NCBI Taxonomy" id="1254432"/>
    <lineage>
        <taxon>Bacteria</taxon>
        <taxon>Pseudomonadati</taxon>
        <taxon>Myxococcota</taxon>
        <taxon>Polyangia</taxon>
        <taxon>Polyangiales</taxon>
        <taxon>Polyangiaceae</taxon>
        <taxon>Sorangium</taxon>
    </lineage>
</organism>
<name>S4XS92_SORCE</name>
<feature type="domain" description="Carrier" evidence="6">
    <location>
        <begin position="3674"/>
        <end position="3752"/>
    </location>
</feature>
<dbReference type="CDD" id="cd08955">
    <property type="entry name" value="KR_2_FAS_SDR_x"/>
    <property type="match status" value="1"/>
</dbReference>
<dbReference type="GO" id="GO:0004312">
    <property type="term" value="F:fatty acid synthase activity"/>
    <property type="evidence" value="ECO:0007669"/>
    <property type="project" value="TreeGrafter"/>
</dbReference>
<dbReference type="PROSITE" id="PS00606">
    <property type="entry name" value="KS3_1"/>
    <property type="match status" value="2"/>
</dbReference>
<dbReference type="SMART" id="SM00827">
    <property type="entry name" value="PKS_AT"/>
    <property type="match status" value="3"/>
</dbReference>
<feature type="domain" description="Carrier" evidence="6">
    <location>
        <begin position="2009"/>
        <end position="2084"/>
    </location>
</feature>
<sequence>MSTQGSSGTSLKKREDIQQWLVLRLAERSGVAPGSIDVRERFSRYGLSSRGAAELLVGLGAALGKPLSPTLVWRYPTIEALALHLDGGESPPPARPRASPAAALADEPIAIVGMACRLPGAPSLSAFWQLLRDGVDAITEVPADRWDVEALHGDDAGAAGARWGGFLEQVDRFDPQFFDISPREAVQIDPQQRLMLELSWEALEDAGIPPRGMRGSRSGVFFGAMWSDYGKVAGGAADRIAQHTATGQDLSIVAARVSYVLGLEGPSMAVNTACSSSLVAVHLACQSLLRGESELALAGGVNLMLAPESTVAMSRLGVLSPDGRSKAFDARANGYVRGEGAGVVVLKPLTQALLDGDPIYGVIRGSAVNNDGFSNGLTAPNPAAQEALLRDAYARAGIRPDQVRYVEAHGTGTNLGDPIEARALAAVLCADRPAERPLLIGSVKTNIGHLEAAAGVAGLIKAALMVRHLEIPPSLHFEQPNPHIAFEELRLNVAQRREPWPDDGAPIVAGVSAFGFGGTNCHVVVEGVREGPAAHLLPLSAHSADALQALAAAFGELPRQGAGRPPLVELCASAAARLSGDEHRLAITVRSHEELSARLSGFLEGRALPGLASGRAGERRPRLVFMFGGHGSQWLGMGRDLLRQEIVFRSAIERCARAMRPHAGWSVLEVLTRGEARSLEDSDVVQPAIFAVQVALAALWRSWGVRPDAVIGQSIGEVAAAHVAGALTLEEAARVICRMGQLALRVSGRGGAALVELPLDEARRAIAGRLAVAGTTSPSSTIVSGEAAALDELLAELREQGTFARRIAMDYAPHGPSMDALRGELARAVDGLRPARCSIPFYSSVTATALDGEALDAAYWGRNLSEPVRFAPAIDRLLDDGYDAFLELSPHPVLTHAVERSLAHRGRGGTVLPSLRREEAGRAVLLDALGALYARGTPVCWGAVYRGPAPPSRALPGVDRGAPAAEPCAAEAAGPQPFELLVLSARSRAALADAARSVLSSTLAQPELSARDLCYTASVRRSHHEHRLAVVGRSADELGEAISSYLRGDARPGVASGEAQRGGRPKVVFVFPGQGSQWAGMGRALLDEEPVFREVIEACDRLLQPLSGWSLLEQLSTPGPVSRVHETEVAQPALFALEVALAELARSWGVVPDAVIGHSVGEVAAAHVAGALSLPDAVRVVHHRSRLMQQSTGLGKMASAEISPEQAARLVRGLEGKLSLAAVNDPGSVVLSGEAGALAEVLERLRREGVQCRELRVNYAFHSPQMAPFQGELAAALERLDAARPALPMYSTVTGAKVGGAPLDGAYWSRNIREPVLFAGAVDAAILDGHRTFLELGPHPALSANVEQCLAARAQEGHAVSTLRRAQEERWCLLQSLGALYVQGSPVEWRQLYPGGARCVALPAYPWQRERCWVDDPGGAPAPALRGPREAEARSAALASLLDAKGAAALAASIAAEARLSAEEVPVVARVLGALRKTAEQARLEADAERSDAVYALEWQRRPALAPRPAAAGHWVVLVDEGGVGDRVADALASAGGVCSRIRAGGVRARRSAGEVALDPGSTEGLARLWAELLRERGPARAVIHLASLDGAEGTDAALRRGVQSALAWIQAAGEAAASADRGPAARPEPRDAPKLWLVTRGAVSVGPGDRLTAPEHATLWGLGRAMSLERPALWGGLIDLPAEIGEDTVAALVSQILGPDGEDHVALRPSGRFVQRLVRHRGLRSRAARWSTPGTALITGGLGALGLRVAEWLARRGVQHLVLTGRRGASTAEARSSIAALEALGAAVTVAQADVADAGAMAAVLADIDARLPPLSAVFHAAGVEDHTPLAALDDARLAEVLAPKVHGTLVLDALMRDRPLTAFVCFSSIASVWGSGGQAGYAAANAFLDAWVTARRAAGAPAFAVNWGPWQGGGMMTERGLAALERRGVKALGPGVALAILGRILDADAAQVVVADVDWPRFRAVVETGGPRPLLAEMPRAAEAASGPAEAALLDELRAAPPRERRRRMQRWLQGAVAQTLGFGDAERVDPTRGFFDLGMDSLMAVELRRRLHQALGLPLPSSVTFNHPNVVALAEHLLERLSLGEPAAASGGGEAPRPAGGEEGEGGEPALDREREPIAIVGLGCRLPGGVADAEGFWQLLADGVDAVGPIPKERWDADAYYDPDPDAPGKTYAREGAFLSTSPDLFDARFFGISPREAANIDPQHRLLMEVIWEAFEHAGLVPGGDPLTGVFVGIGLSDYGVLQRESERLEAMDAYTMSGTFTSFSAGRLSYVLGLEGPSAAVDTACSSSLVAVHLACQSLRASECNVAVAGGVQLMLAPLMYVYLARARALAPDGRCKTFSAEANGYGRGEGCGMVVLKRLSDARRDGDRVLAVIRGSAVNNDGHSSGLTVPNGQAQQAVIRKALSDARLSPGDVDYVEAHGTGTPLGDPIEVEALAAVYGAGRPAERPLRLGAVKTNIGHLEAAAGIAGLMKVVLSLQRGELPAHLHASALNPRIPWTELPVEVTAKAVAWRGEGRPRRAGVSSFGMSGTNAHVLLEEAPEGVAAAPEGVAAAPATGDPVTLLPLSARTPEALSAMAGAYGRYLRRGPAEAGASLRDIAYTASVRRSHHEHRLVVLGGSREELAASLDAFAAGEARPGVARGRAAPAVQPKVVFVFSGWGSQWAGMGLSLLGEEPVFREAMEACDAAVRGEAGFSLLEALRAEGGPIALGRVDVVQPALFAIGVALTALWRSWGVEPDAIVGHSMGEVAAACAAGALTLGDGARIIVHRSRLLSRLSGKGAMAVVELPLARAEEAIRGHERRLAVAVSNSRRSTVLSGEPAAMDELLARLEREQVFVRRVRTDGAGHSPQVDPLMDELREALAGLSPATCRVPMRSTVSGEMCEGPELGAEYWAQNMRRPVLFSQAVERLIEGDHAVFLEISPHPVLVHSVEEALRDGQREGVSLASLRRAQDARRSLLESLGALHAHGHPVDWKRRYPSGGRCVSLPGYPWQREPYWLPGGGGCGARRAARSDGAGELLYRLEWRRKDLEGEGGGGGKPRGAWLVLSDRGGTGAALSAQLERRGESAVRVLAAERYERVEPRRYRLDPSDASGYAALLADAFSEEQPCRGVVHLFGLDATAPEATSAETLLEDQRRAARSDGAGELLYRLEWRRKDLEGEGGGGGKPRGAWLVLSDRGGTGAALSAQLERRGESAVRVLAAERYERVEPRRYRLDPSDASGYAALLADAFSEEQPCRGVVHLFGLDATAPEATSAETLLEDQRLGSLSALLLSKALVGRGFRDAPRLYLVTRGAQSAGPEAQSVRVSQAPLWGAGRAVGAEHPELGCTRVDLEEGAPEHGVEALVDELVAREREPEVALRGSGRYVARLVRGPAQAGVEGSGVRLRPDGSYLITGGLGGLGLSVGRWMVERGARHVVLVGCSGPTEQARAAMREMESAGAQVLAVQADVSQRASVARLLSELGQRLPALRGVVHAAGVAVDSTVEEETEERLLRALAPKVQGAWNLHSLLSARAGEESPPLDFFVLYSSTMSVLGPPGSVNYAAADAFLDALAHHRRAQGLAATSIGWGLFSDVGAAARAGVAERLASRGMPGLTEAQGAEVLARMLAGGEAHALAMKFSLRHWIEFYPSAATSPLWEELRNERVEAAPGAGRAAELRKALEAMRPEDRPAALQQLVREQAALVLRLDPRRIERDTPFMSLGFDSLMGLELRNRLEAGLSVALPATLVWTYPHIAALSTYLLGKLDLGGGPGHSPRQAESEGAPAGAEAVAQLSADELLDELARELGRE</sequence>
<dbReference type="Gene3D" id="3.40.47.10">
    <property type="match status" value="2"/>
</dbReference>
<dbReference type="Pfam" id="PF08659">
    <property type="entry name" value="KR"/>
    <property type="match status" value="2"/>
</dbReference>
<evidence type="ECO:0008006" key="10">
    <source>
        <dbReference type="Google" id="ProtNLM"/>
    </source>
</evidence>
<comment type="function">
    <text evidence="4">Involved in production of the polyketide antibiotic thailandamide.</text>
</comment>
<dbReference type="SMART" id="SM00823">
    <property type="entry name" value="PKS_PP"/>
    <property type="match status" value="3"/>
</dbReference>
<dbReference type="SUPFAM" id="SSF55048">
    <property type="entry name" value="Probable ACP-binding domain of malonyl-CoA ACP transacylase"/>
    <property type="match status" value="3"/>
</dbReference>
<feature type="domain" description="Ketosynthase family 3 (KS3)" evidence="7">
    <location>
        <begin position="106"/>
        <end position="527"/>
    </location>
</feature>
<dbReference type="KEGG" id="scu:SCE1572_16945"/>
<evidence type="ECO:0000256" key="3">
    <source>
        <dbReference type="ARBA" id="ARBA00022679"/>
    </source>
</evidence>
<evidence type="ECO:0000259" key="7">
    <source>
        <dbReference type="PROSITE" id="PS52004"/>
    </source>
</evidence>
<feature type="region of interest" description="Disordered" evidence="5">
    <location>
        <begin position="2089"/>
        <end position="2116"/>
    </location>
</feature>
<reference evidence="8 9" key="1">
    <citation type="journal article" date="2013" name="Sci. Rep.">
        <title>Extraordinary expansion of a Sorangium cellulosum genome from an alkaline milieu.</title>
        <authorList>
            <person name="Han K."/>
            <person name="Li Z.F."/>
            <person name="Peng R."/>
            <person name="Zhu L.P."/>
            <person name="Zhou T."/>
            <person name="Wang L.G."/>
            <person name="Li S.G."/>
            <person name="Zhang X.B."/>
            <person name="Hu W."/>
            <person name="Wu Z.H."/>
            <person name="Qin N."/>
            <person name="Li Y.Z."/>
        </authorList>
    </citation>
    <scope>NUCLEOTIDE SEQUENCE [LARGE SCALE GENOMIC DNA]</scope>
    <source>
        <strain evidence="8 9">So0157-2</strain>
    </source>
</reference>
<dbReference type="Proteomes" id="UP000014803">
    <property type="component" value="Chromosome"/>
</dbReference>
<dbReference type="PROSITE" id="PS50075">
    <property type="entry name" value="CARRIER"/>
    <property type="match status" value="3"/>
</dbReference>
<dbReference type="SMART" id="SM00825">
    <property type="entry name" value="PKS_KS"/>
    <property type="match status" value="2"/>
</dbReference>
<evidence type="ECO:0000313" key="9">
    <source>
        <dbReference type="Proteomes" id="UP000014803"/>
    </source>
</evidence>
<dbReference type="CDD" id="cd08952">
    <property type="entry name" value="KR_1_SDR_x"/>
    <property type="match status" value="1"/>
</dbReference>
<protein>
    <recommendedName>
        <fullName evidence="10">Polyketide synthase</fullName>
    </recommendedName>
</protein>
<dbReference type="PANTHER" id="PTHR43775:SF37">
    <property type="entry name" value="SI:DKEY-61P9.11"/>
    <property type="match status" value="1"/>
</dbReference>
<evidence type="ECO:0000256" key="5">
    <source>
        <dbReference type="SAM" id="MobiDB-lite"/>
    </source>
</evidence>
<dbReference type="Gene3D" id="3.40.50.720">
    <property type="entry name" value="NAD(P)-binding Rossmann-like Domain"/>
    <property type="match status" value="3"/>
</dbReference>
<feature type="domain" description="Carrier" evidence="6">
    <location>
        <begin position="12"/>
        <end position="89"/>
    </location>
</feature>
<accession>S4XS92</accession>
<dbReference type="GO" id="GO:0031177">
    <property type="term" value="F:phosphopantetheine binding"/>
    <property type="evidence" value="ECO:0007669"/>
    <property type="project" value="InterPro"/>
</dbReference>
<dbReference type="SUPFAM" id="SSF53901">
    <property type="entry name" value="Thiolase-like"/>
    <property type="match status" value="2"/>
</dbReference>
<dbReference type="InterPro" id="IPR006162">
    <property type="entry name" value="Ppantetheine_attach_site"/>
</dbReference>
<dbReference type="InterPro" id="IPR014043">
    <property type="entry name" value="Acyl_transferase_dom"/>
</dbReference>
<dbReference type="FunFam" id="3.40.47.10:FF:000019">
    <property type="entry name" value="Polyketide synthase type I"/>
    <property type="match status" value="2"/>
</dbReference>